<dbReference type="GO" id="GO:0003700">
    <property type="term" value="F:DNA-binding transcription factor activity"/>
    <property type="evidence" value="ECO:0007669"/>
    <property type="project" value="InterPro"/>
</dbReference>
<proteinExistence type="predicted"/>
<dbReference type="SUPFAM" id="SSF52172">
    <property type="entry name" value="CheY-like"/>
    <property type="match status" value="1"/>
</dbReference>
<name>A0A1I0SMF5_9BACL</name>
<dbReference type="SUPFAM" id="SSF46689">
    <property type="entry name" value="Homeodomain-like"/>
    <property type="match status" value="2"/>
</dbReference>
<dbReference type="SMART" id="SM00342">
    <property type="entry name" value="HTH_ARAC"/>
    <property type="match status" value="1"/>
</dbReference>
<dbReference type="InterPro" id="IPR011006">
    <property type="entry name" value="CheY-like_superfamily"/>
</dbReference>
<evidence type="ECO:0000259" key="6">
    <source>
        <dbReference type="PROSITE" id="PS50110"/>
    </source>
</evidence>
<evidence type="ECO:0000259" key="5">
    <source>
        <dbReference type="PROSITE" id="PS01124"/>
    </source>
</evidence>
<dbReference type="PROSITE" id="PS50110">
    <property type="entry name" value="RESPONSE_REGULATORY"/>
    <property type="match status" value="1"/>
</dbReference>
<dbReference type="Pfam" id="PF00072">
    <property type="entry name" value="Response_reg"/>
    <property type="match status" value="1"/>
</dbReference>
<protein>
    <submittedName>
        <fullName evidence="7">Two component transcriptional regulator, AraC family</fullName>
    </submittedName>
</protein>
<dbReference type="InterPro" id="IPR009057">
    <property type="entry name" value="Homeodomain-like_sf"/>
</dbReference>
<gene>
    <name evidence="7" type="ORF">SAMN05192569_1002160</name>
</gene>
<dbReference type="PANTHER" id="PTHR43280">
    <property type="entry name" value="ARAC-FAMILY TRANSCRIPTIONAL REGULATOR"/>
    <property type="match status" value="1"/>
</dbReference>
<keyword evidence="2" id="KW-0238">DNA-binding</keyword>
<dbReference type="EMBL" id="FOJS01000002">
    <property type="protein sequence ID" value="SFA40705.1"/>
    <property type="molecule type" value="Genomic_DNA"/>
</dbReference>
<dbReference type="Gene3D" id="1.10.10.60">
    <property type="entry name" value="Homeodomain-like"/>
    <property type="match status" value="2"/>
</dbReference>
<feature type="domain" description="Response regulatory" evidence="6">
    <location>
        <begin position="5"/>
        <end position="121"/>
    </location>
</feature>
<keyword evidence="8" id="KW-1185">Reference proteome</keyword>
<dbReference type="Proteomes" id="UP000198650">
    <property type="component" value="Unassembled WGS sequence"/>
</dbReference>
<feature type="modified residue" description="4-aspartylphosphate" evidence="4">
    <location>
        <position position="57"/>
    </location>
</feature>
<dbReference type="SMART" id="SM00448">
    <property type="entry name" value="REC"/>
    <property type="match status" value="1"/>
</dbReference>
<dbReference type="AlphaFoldDB" id="A0A1I0SMF5"/>
<dbReference type="InterPro" id="IPR018062">
    <property type="entry name" value="HTH_AraC-typ_CS"/>
</dbReference>
<dbReference type="Pfam" id="PF12833">
    <property type="entry name" value="HTH_18"/>
    <property type="match status" value="1"/>
</dbReference>
<organism evidence="7 8">
    <name type="scientific">Parageobacillus thermantarcticus</name>
    <dbReference type="NCBI Taxonomy" id="186116"/>
    <lineage>
        <taxon>Bacteria</taxon>
        <taxon>Bacillati</taxon>
        <taxon>Bacillota</taxon>
        <taxon>Bacilli</taxon>
        <taxon>Bacillales</taxon>
        <taxon>Anoxybacillaceae</taxon>
        <taxon>Parageobacillus</taxon>
    </lineage>
</organism>
<evidence type="ECO:0000313" key="7">
    <source>
        <dbReference type="EMBL" id="SFA40705.1"/>
    </source>
</evidence>
<evidence type="ECO:0000256" key="3">
    <source>
        <dbReference type="ARBA" id="ARBA00023163"/>
    </source>
</evidence>
<dbReference type="RefSeq" id="WP_090947862.1">
    <property type="nucleotide sequence ID" value="NZ_FOJS01000002.1"/>
</dbReference>
<keyword evidence="3" id="KW-0804">Transcription</keyword>
<feature type="domain" description="HTH araC/xylS-type" evidence="5">
    <location>
        <begin position="156"/>
        <end position="254"/>
    </location>
</feature>
<dbReference type="CDD" id="cd17536">
    <property type="entry name" value="REC_YesN-like"/>
    <property type="match status" value="1"/>
</dbReference>
<sequence>MYNKTILIVDDEPRAREGIKRLLEKWASGQHRIITASNGKEALTILQHEKVHVLLTDIRMPEITGLEVLEKMKEDVSPVVIIISAYPDFDYAQKAIGLGVLNYLLKPVKKSELIETVEKAVQVSNKKEREKVIEKVVDDKLINALDQYYPTREPIREAIQFIDQHLKEEISLKDVADHIHLNPSYFSTLFKEQVKLTFSEYLTRRRMQRAKELLITTKMTVSEIAEACGYKTTKYFIQLFKEMEGETPNSYRKRQTKEFSII</sequence>
<keyword evidence="4" id="KW-0597">Phosphoprotein</keyword>
<keyword evidence="1" id="KW-0805">Transcription regulation</keyword>
<dbReference type="PANTHER" id="PTHR43280:SF28">
    <property type="entry name" value="HTH-TYPE TRANSCRIPTIONAL ACTIVATOR RHAS"/>
    <property type="match status" value="1"/>
</dbReference>
<evidence type="ECO:0000256" key="2">
    <source>
        <dbReference type="ARBA" id="ARBA00023125"/>
    </source>
</evidence>
<accession>A0A1I0SMF5</accession>
<dbReference type="GO" id="GO:0043565">
    <property type="term" value="F:sequence-specific DNA binding"/>
    <property type="evidence" value="ECO:0007669"/>
    <property type="project" value="InterPro"/>
</dbReference>
<reference evidence="8" key="1">
    <citation type="submission" date="2016-10" db="EMBL/GenBank/DDBJ databases">
        <authorList>
            <person name="Varghese N."/>
            <person name="Submissions S."/>
        </authorList>
    </citation>
    <scope>NUCLEOTIDE SEQUENCE [LARGE SCALE GENOMIC DNA]</scope>
    <source>
        <strain evidence="8">M1</strain>
    </source>
</reference>
<dbReference type="PRINTS" id="PR00032">
    <property type="entry name" value="HTHARAC"/>
</dbReference>
<dbReference type="GO" id="GO:0000160">
    <property type="term" value="P:phosphorelay signal transduction system"/>
    <property type="evidence" value="ECO:0007669"/>
    <property type="project" value="InterPro"/>
</dbReference>
<dbReference type="InterPro" id="IPR001789">
    <property type="entry name" value="Sig_transdc_resp-reg_receiver"/>
</dbReference>
<dbReference type="STRING" id="186116.SAMN05192569_1002160"/>
<dbReference type="InterPro" id="IPR018060">
    <property type="entry name" value="HTH_AraC"/>
</dbReference>
<dbReference type="InterPro" id="IPR020449">
    <property type="entry name" value="Tscrpt_reg_AraC-type_HTH"/>
</dbReference>
<dbReference type="OrthoDB" id="9788446at2"/>
<dbReference type="PROSITE" id="PS00041">
    <property type="entry name" value="HTH_ARAC_FAMILY_1"/>
    <property type="match status" value="1"/>
</dbReference>
<evidence type="ECO:0000256" key="4">
    <source>
        <dbReference type="PROSITE-ProRule" id="PRU00169"/>
    </source>
</evidence>
<evidence type="ECO:0000313" key="8">
    <source>
        <dbReference type="Proteomes" id="UP000198650"/>
    </source>
</evidence>
<dbReference type="PROSITE" id="PS01124">
    <property type="entry name" value="HTH_ARAC_FAMILY_2"/>
    <property type="match status" value="1"/>
</dbReference>
<evidence type="ECO:0000256" key="1">
    <source>
        <dbReference type="ARBA" id="ARBA00023015"/>
    </source>
</evidence>
<dbReference type="Gene3D" id="3.40.50.2300">
    <property type="match status" value="1"/>
</dbReference>